<dbReference type="AlphaFoldDB" id="A0A448WRQ5"/>
<dbReference type="Proteomes" id="UP000784294">
    <property type="component" value="Unassembled WGS sequence"/>
</dbReference>
<organism evidence="1 2">
    <name type="scientific">Protopolystoma xenopodis</name>
    <dbReference type="NCBI Taxonomy" id="117903"/>
    <lineage>
        <taxon>Eukaryota</taxon>
        <taxon>Metazoa</taxon>
        <taxon>Spiralia</taxon>
        <taxon>Lophotrochozoa</taxon>
        <taxon>Platyhelminthes</taxon>
        <taxon>Monogenea</taxon>
        <taxon>Polyopisthocotylea</taxon>
        <taxon>Polystomatidea</taxon>
        <taxon>Polystomatidae</taxon>
        <taxon>Protopolystoma</taxon>
    </lineage>
</organism>
<reference evidence="1" key="1">
    <citation type="submission" date="2018-11" db="EMBL/GenBank/DDBJ databases">
        <authorList>
            <consortium name="Pathogen Informatics"/>
        </authorList>
    </citation>
    <scope>NUCLEOTIDE SEQUENCE</scope>
</reference>
<gene>
    <name evidence="1" type="ORF">PXEA_LOCUS11988</name>
</gene>
<sequence>MKLDLPQIFVTRHQTNGTELYEEGDLAAGMRQKHLVKLDRGLQKILAKEKLITKVKNDRTRDDIMHSVSRQNGQSFHSQTLNDVSNILEDSPSVLYQLESRPSLSSFDGLTTTSLINSKESATVMRPDSMLNAASGSSTLPIPSNIDAHYGPSVLLTRPQKFPRNFSNIASPLSEISHPASSSYLYCDYPTSRSRLIYLSEFFRQPPIRMSCSSCDMTQPLDLNKPRCGPVTWRLLRMTNARLPLDYQVRNFSVSQPTLKRRCEE</sequence>
<protein>
    <submittedName>
        <fullName evidence="1">Uncharacterized protein</fullName>
    </submittedName>
</protein>
<comment type="caution">
    <text evidence="1">The sequence shown here is derived from an EMBL/GenBank/DDBJ whole genome shotgun (WGS) entry which is preliminary data.</text>
</comment>
<evidence type="ECO:0000313" key="2">
    <source>
        <dbReference type="Proteomes" id="UP000784294"/>
    </source>
</evidence>
<keyword evidence="2" id="KW-1185">Reference proteome</keyword>
<accession>A0A448WRQ5</accession>
<proteinExistence type="predicted"/>
<name>A0A448WRQ5_9PLAT</name>
<dbReference type="EMBL" id="CAAALY010037510">
    <property type="protein sequence ID" value="VEL18548.1"/>
    <property type="molecule type" value="Genomic_DNA"/>
</dbReference>
<evidence type="ECO:0000313" key="1">
    <source>
        <dbReference type="EMBL" id="VEL18548.1"/>
    </source>
</evidence>